<evidence type="ECO:0000256" key="7">
    <source>
        <dbReference type="ARBA" id="ARBA00022833"/>
    </source>
</evidence>
<feature type="transmembrane region" description="Helical" evidence="11">
    <location>
        <begin position="424"/>
        <end position="443"/>
    </location>
</feature>
<keyword evidence="5 11" id="KW-0812">Transmembrane</keyword>
<organism evidence="13">
    <name type="scientific">uncultured Aureispira sp</name>
    <dbReference type="NCBI Taxonomy" id="1331704"/>
    <lineage>
        <taxon>Bacteria</taxon>
        <taxon>Pseudomonadati</taxon>
        <taxon>Bacteroidota</taxon>
        <taxon>Saprospiria</taxon>
        <taxon>Saprospirales</taxon>
        <taxon>Saprospiraceae</taxon>
        <taxon>Aureispira</taxon>
        <taxon>environmental samples</taxon>
    </lineage>
</organism>
<evidence type="ECO:0000256" key="9">
    <source>
        <dbReference type="ARBA" id="ARBA00023049"/>
    </source>
</evidence>
<evidence type="ECO:0000256" key="2">
    <source>
        <dbReference type="ARBA" id="ARBA00004141"/>
    </source>
</evidence>
<dbReference type="PANTHER" id="PTHR42837">
    <property type="entry name" value="REGULATOR OF SIGMA-E PROTEASE RSEP"/>
    <property type="match status" value="1"/>
</dbReference>
<proteinExistence type="inferred from homology"/>
<evidence type="ECO:0000256" key="11">
    <source>
        <dbReference type="RuleBase" id="RU362031"/>
    </source>
</evidence>
<keyword evidence="10 11" id="KW-0472">Membrane</keyword>
<evidence type="ECO:0000256" key="3">
    <source>
        <dbReference type="ARBA" id="ARBA00007931"/>
    </source>
</evidence>
<accession>A0A6S6UAG5</accession>
<dbReference type="GO" id="GO:0016020">
    <property type="term" value="C:membrane"/>
    <property type="evidence" value="ECO:0007669"/>
    <property type="project" value="UniProtKB-SubCell"/>
</dbReference>
<name>A0A6S6UAG5_9BACT</name>
<keyword evidence="9 11" id="KW-0482">Metalloprotease</keyword>
<evidence type="ECO:0000259" key="12">
    <source>
        <dbReference type="Pfam" id="PF02163"/>
    </source>
</evidence>
<dbReference type="PANTHER" id="PTHR42837:SF2">
    <property type="entry name" value="MEMBRANE METALLOPROTEASE ARASP2, CHLOROPLASTIC-RELATED"/>
    <property type="match status" value="1"/>
</dbReference>
<comment type="subcellular location">
    <subcellularLocation>
        <location evidence="2">Membrane</location>
        <topology evidence="2">Multi-pass membrane protein</topology>
    </subcellularLocation>
</comment>
<keyword evidence="7 11" id="KW-0862">Zinc</keyword>
<feature type="transmembrane region" description="Helical" evidence="11">
    <location>
        <begin position="103"/>
        <end position="128"/>
    </location>
</feature>
<evidence type="ECO:0000256" key="4">
    <source>
        <dbReference type="ARBA" id="ARBA00022670"/>
    </source>
</evidence>
<reference evidence="13" key="1">
    <citation type="submission" date="2020-01" db="EMBL/GenBank/DDBJ databases">
        <authorList>
            <person name="Meier V. D."/>
            <person name="Meier V D."/>
        </authorList>
    </citation>
    <scope>NUCLEOTIDE SEQUENCE</scope>
    <source>
        <strain evidence="13">HLG_WM_MAG_10</strain>
    </source>
</reference>
<dbReference type="Gene3D" id="2.30.42.10">
    <property type="match status" value="2"/>
</dbReference>
<evidence type="ECO:0000256" key="1">
    <source>
        <dbReference type="ARBA" id="ARBA00001947"/>
    </source>
</evidence>
<dbReference type="GO" id="GO:0046872">
    <property type="term" value="F:metal ion binding"/>
    <property type="evidence" value="ECO:0007669"/>
    <property type="project" value="UniProtKB-KW"/>
</dbReference>
<comment type="similarity">
    <text evidence="3 11">Belongs to the peptidase M50B family.</text>
</comment>
<dbReference type="NCBIfam" id="TIGR00054">
    <property type="entry name" value="RIP metalloprotease RseP"/>
    <property type="match status" value="1"/>
</dbReference>
<dbReference type="SUPFAM" id="SSF50156">
    <property type="entry name" value="PDZ domain-like"/>
    <property type="match status" value="2"/>
</dbReference>
<evidence type="ECO:0000256" key="5">
    <source>
        <dbReference type="ARBA" id="ARBA00022692"/>
    </source>
</evidence>
<evidence type="ECO:0000256" key="8">
    <source>
        <dbReference type="ARBA" id="ARBA00022989"/>
    </source>
</evidence>
<feature type="domain" description="Peptidase M50" evidence="12">
    <location>
        <begin position="10"/>
        <end position="429"/>
    </location>
</feature>
<sequence length="446" mass="50086">MGYFIMGMQLLLSLSILVTLHEFGHYWTAKKFGMRVEKFYLFFNPGFSLYRKKIGETEYGIGWLPLGGYVRISGMMDESMDREAMAQAPQPWEYRSKPAWQRLIVMIGGVTVNFLLGIFLFAMVSWIYGDKYLPAKNAVHGIAVSGLATEMGLQDGDKILAIGNDPFDKFNSGVITAKMLLDEVFELTIERGGEKMTLTVPDSTVVKLTKYGKKKIRLFEPRIPFVANVVVKKSPAEAAGLQKEDSIVACNDIPTPFFNDFLSVVSKEKDSDVKIDYYRNGTRQSTLVHTSLEGKVGMGPYGPDRYFDLDTINYGLLESFPVAMGKSYDFLGNQVKAFSQMFANRIKAKDSLGGVISIGKMFPPYWDWEYFWRMTAILSLILGFMNLLPIPALDGGYVLFLLFEIIAGRPMNQKVLDYAQMAGIILLLGLLLFANGLDIYGLFFPS</sequence>
<dbReference type="GO" id="GO:0004222">
    <property type="term" value="F:metalloendopeptidase activity"/>
    <property type="evidence" value="ECO:0007669"/>
    <property type="project" value="InterPro"/>
</dbReference>
<dbReference type="CDD" id="cd06163">
    <property type="entry name" value="S2P-M50_PDZ_RseP-like"/>
    <property type="match status" value="1"/>
</dbReference>
<dbReference type="EC" id="3.4.24.-" evidence="11"/>
<protein>
    <recommendedName>
        <fullName evidence="11">Zinc metalloprotease</fullName>
        <ecNumber evidence="11">3.4.24.-</ecNumber>
    </recommendedName>
</protein>
<keyword evidence="11" id="KW-0479">Metal-binding</keyword>
<comment type="cofactor">
    <cofactor evidence="1 11">
        <name>Zn(2+)</name>
        <dbReference type="ChEBI" id="CHEBI:29105"/>
    </cofactor>
</comment>
<keyword evidence="6 11" id="KW-0378">Hydrolase</keyword>
<dbReference type="GO" id="GO:0006508">
    <property type="term" value="P:proteolysis"/>
    <property type="evidence" value="ECO:0007669"/>
    <property type="project" value="UniProtKB-KW"/>
</dbReference>
<gene>
    <name evidence="13" type="ORF">HELGO_WM22858</name>
</gene>
<dbReference type="EMBL" id="CACVAQ010000439">
    <property type="protein sequence ID" value="CAA6828789.1"/>
    <property type="molecule type" value="Genomic_DNA"/>
</dbReference>
<keyword evidence="4 13" id="KW-0645">Protease</keyword>
<evidence type="ECO:0000256" key="10">
    <source>
        <dbReference type="ARBA" id="ARBA00023136"/>
    </source>
</evidence>
<dbReference type="InterPro" id="IPR036034">
    <property type="entry name" value="PDZ_sf"/>
</dbReference>
<keyword evidence="8 11" id="KW-1133">Transmembrane helix</keyword>
<evidence type="ECO:0000313" key="13">
    <source>
        <dbReference type="EMBL" id="CAA6828789.1"/>
    </source>
</evidence>
<dbReference type="AlphaFoldDB" id="A0A6S6UAG5"/>
<dbReference type="Pfam" id="PF02163">
    <property type="entry name" value="Peptidase_M50"/>
    <property type="match status" value="1"/>
</dbReference>
<dbReference type="InterPro" id="IPR008915">
    <property type="entry name" value="Peptidase_M50"/>
</dbReference>
<dbReference type="InterPro" id="IPR004387">
    <property type="entry name" value="Pept_M50_Zn"/>
</dbReference>
<evidence type="ECO:0000256" key="6">
    <source>
        <dbReference type="ARBA" id="ARBA00022801"/>
    </source>
</evidence>